<keyword evidence="2 7" id="KW-0813">Transport</keyword>
<dbReference type="RefSeq" id="WP_013173515.1">
    <property type="nucleotide sequence ID" value="NC_014219.1"/>
</dbReference>
<evidence type="ECO:0000256" key="1">
    <source>
        <dbReference type="ARBA" id="ARBA00004651"/>
    </source>
</evidence>
<dbReference type="CDD" id="cd06261">
    <property type="entry name" value="TM_PBP2"/>
    <property type="match status" value="1"/>
</dbReference>
<keyword evidence="5 7" id="KW-1133">Transmembrane helix</keyword>
<dbReference type="Proteomes" id="UP000000271">
    <property type="component" value="Chromosome"/>
</dbReference>
<dbReference type="PANTHER" id="PTHR30043">
    <property type="entry name" value="PHOSPHONATES TRANSPORT SYSTEM PERMEASE PROTEIN"/>
    <property type="match status" value="1"/>
</dbReference>
<comment type="similarity">
    <text evidence="7">Belongs to the binding-protein-dependent transport system permease family.</text>
</comment>
<feature type="domain" description="ABC transmembrane type-1" evidence="8">
    <location>
        <begin position="78"/>
        <end position="261"/>
    </location>
</feature>
<evidence type="ECO:0000256" key="4">
    <source>
        <dbReference type="ARBA" id="ARBA00022692"/>
    </source>
</evidence>
<dbReference type="KEGG" id="bse:Bsel_2594"/>
<name>D6XXQ1_BACIE</name>
<reference evidence="9" key="1">
    <citation type="submission" date="2009-10" db="EMBL/GenBank/DDBJ databases">
        <title>Complete sequence of Bacillus selenitireducens MLS10.</title>
        <authorList>
            <consortium name="US DOE Joint Genome Institute"/>
            <person name="Lucas S."/>
            <person name="Copeland A."/>
            <person name="Lapidus A."/>
            <person name="Glavina del Rio T."/>
            <person name="Dalin E."/>
            <person name="Tice H."/>
            <person name="Bruce D."/>
            <person name="Goodwin L."/>
            <person name="Pitluck S."/>
            <person name="Sims D."/>
            <person name="Brettin T."/>
            <person name="Detter J.C."/>
            <person name="Han C."/>
            <person name="Larimer F."/>
            <person name="Land M."/>
            <person name="Hauser L."/>
            <person name="Kyrpides N."/>
            <person name="Ovchinnikova G."/>
            <person name="Stolz J."/>
        </authorList>
    </citation>
    <scope>NUCLEOTIDE SEQUENCE [LARGE SCALE GENOMIC DNA]</scope>
    <source>
        <strain evidence="9">MLS10</strain>
    </source>
</reference>
<dbReference type="eggNOG" id="COG3639">
    <property type="taxonomic scope" value="Bacteria"/>
</dbReference>
<evidence type="ECO:0000256" key="2">
    <source>
        <dbReference type="ARBA" id="ARBA00022448"/>
    </source>
</evidence>
<dbReference type="Pfam" id="PF00528">
    <property type="entry name" value="BPD_transp_1"/>
    <property type="match status" value="1"/>
</dbReference>
<comment type="subcellular location">
    <subcellularLocation>
        <location evidence="1 7">Cell membrane</location>
        <topology evidence="1 7">Multi-pass membrane protein</topology>
    </subcellularLocation>
</comment>
<dbReference type="AlphaFoldDB" id="D6XXQ1"/>
<dbReference type="InterPro" id="IPR005769">
    <property type="entry name" value="PhnE/PtxC"/>
</dbReference>
<feature type="transmembrane region" description="Helical" evidence="7">
    <location>
        <begin position="85"/>
        <end position="109"/>
    </location>
</feature>
<feature type="transmembrane region" description="Helical" evidence="7">
    <location>
        <begin position="243"/>
        <end position="262"/>
    </location>
</feature>
<keyword evidence="6 7" id="KW-0472">Membrane</keyword>
<evidence type="ECO:0000259" key="8">
    <source>
        <dbReference type="PROSITE" id="PS50928"/>
    </source>
</evidence>
<dbReference type="NCBIfam" id="TIGR01097">
    <property type="entry name" value="PhnE"/>
    <property type="match status" value="1"/>
</dbReference>
<gene>
    <name evidence="9" type="ordered locus">Bsel_2594</name>
</gene>
<sequence>MHPPEQKSVNRVPDLIGAKTKRTVTGTLVVITLMYLFATGFTGASPAELWEGLPDLWRLMQDFFPPNWGYLPEAFSRLLETVQMAIIATTVAAFAALPLALFGAANLAPSRSLSVSIKQGMNLLRTIPDLLLAVIFIGMFGVGVFSGVMALIIVSTGILVKLTSEAAEAIQPGPVEAVRASGANLIQVMAYGVVPQLLPQFTSYALYVFEINVRASLVLGFVGAGGIGQLLQRSISFFRYDDALMVVLVIFAAVVVIDRISLTVRKGLI</sequence>
<evidence type="ECO:0000256" key="7">
    <source>
        <dbReference type="RuleBase" id="RU363032"/>
    </source>
</evidence>
<dbReference type="GO" id="GO:0005886">
    <property type="term" value="C:plasma membrane"/>
    <property type="evidence" value="ECO:0007669"/>
    <property type="project" value="UniProtKB-SubCell"/>
</dbReference>
<dbReference type="GO" id="GO:0015416">
    <property type="term" value="F:ABC-type phosphonate transporter activity"/>
    <property type="evidence" value="ECO:0007669"/>
    <property type="project" value="InterPro"/>
</dbReference>
<proteinExistence type="inferred from homology"/>
<feature type="transmembrane region" description="Helical" evidence="7">
    <location>
        <begin position="211"/>
        <end position="231"/>
    </location>
</feature>
<dbReference type="InterPro" id="IPR035906">
    <property type="entry name" value="MetI-like_sf"/>
</dbReference>
<keyword evidence="10" id="KW-1185">Reference proteome</keyword>
<dbReference type="PANTHER" id="PTHR30043:SF1">
    <property type="entry name" value="ABC TRANSPORT SYSTEM PERMEASE PROTEIN P69"/>
    <property type="match status" value="1"/>
</dbReference>
<organism evidence="9 10">
    <name type="scientific">Bacillus selenitireducens (strain ATCC 700615 / DSM 15326 / MLS10)</name>
    <dbReference type="NCBI Taxonomy" id="439292"/>
    <lineage>
        <taxon>Bacteria</taxon>
        <taxon>Bacillati</taxon>
        <taxon>Bacillota</taxon>
        <taxon>Bacilli</taxon>
        <taxon>Bacillales</taxon>
        <taxon>Bacillaceae</taxon>
        <taxon>Salisediminibacterium</taxon>
    </lineage>
</organism>
<keyword evidence="3" id="KW-1003">Cell membrane</keyword>
<dbReference type="EMBL" id="CP001791">
    <property type="protein sequence ID" value="ADI00094.1"/>
    <property type="molecule type" value="Genomic_DNA"/>
</dbReference>
<feature type="transmembrane region" description="Helical" evidence="7">
    <location>
        <begin position="24"/>
        <end position="44"/>
    </location>
</feature>
<dbReference type="Gene3D" id="1.10.3720.10">
    <property type="entry name" value="MetI-like"/>
    <property type="match status" value="1"/>
</dbReference>
<evidence type="ECO:0000313" key="9">
    <source>
        <dbReference type="EMBL" id="ADI00094.1"/>
    </source>
</evidence>
<evidence type="ECO:0000256" key="3">
    <source>
        <dbReference type="ARBA" id="ARBA00022475"/>
    </source>
</evidence>
<keyword evidence="4 7" id="KW-0812">Transmembrane</keyword>
<accession>D6XXQ1</accession>
<protein>
    <submittedName>
        <fullName evidence="9">Phosphonate ABC transporter, inner membrane subunit</fullName>
    </submittedName>
</protein>
<dbReference type="PROSITE" id="PS50928">
    <property type="entry name" value="ABC_TM1"/>
    <property type="match status" value="1"/>
</dbReference>
<dbReference type="SUPFAM" id="SSF161098">
    <property type="entry name" value="MetI-like"/>
    <property type="match status" value="1"/>
</dbReference>
<dbReference type="HOGENOM" id="CLU_064254_1_2_9"/>
<dbReference type="STRING" id="439292.Bsel_2594"/>
<feature type="transmembrane region" description="Helical" evidence="7">
    <location>
        <begin position="130"/>
        <end position="154"/>
    </location>
</feature>
<evidence type="ECO:0000313" key="10">
    <source>
        <dbReference type="Proteomes" id="UP000000271"/>
    </source>
</evidence>
<evidence type="ECO:0000256" key="6">
    <source>
        <dbReference type="ARBA" id="ARBA00023136"/>
    </source>
</evidence>
<dbReference type="InterPro" id="IPR000515">
    <property type="entry name" value="MetI-like"/>
</dbReference>
<evidence type="ECO:0000256" key="5">
    <source>
        <dbReference type="ARBA" id="ARBA00022989"/>
    </source>
</evidence>